<name>A0A844GGY8_9NEIS</name>
<dbReference type="Proteomes" id="UP000446658">
    <property type="component" value="Unassembled WGS sequence"/>
</dbReference>
<comment type="caution">
    <text evidence="1">The sequence shown here is derived from an EMBL/GenBank/DDBJ whole genome shotgun (WGS) entry which is preliminary data.</text>
</comment>
<evidence type="ECO:0000313" key="2">
    <source>
        <dbReference type="Proteomes" id="UP000446658"/>
    </source>
</evidence>
<sequence length="216" mass="22739">MLGSAFDASAWTDSTTMLPEVGTTSVDLTSLADATREDANLAIQTLAAIARRQILESHRLTRVKFSLPINPALDTSRAITVDRPDLLTSGKIARLTETYDLTAGSALAAVELAISGLIGVGTVDSDPLKSPELEALPSQSRADSADLGTCLEGRSQYSTSTTGYTTGASGDAASEYPHEVAIAVPEIPVYLTDPVSRELAYTVSVAIPVDHLEFRS</sequence>
<organism evidence="1 2">
    <name type="scientific">Paludibacterium denitrificans</name>
    <dbReference type="NCBI Taxonomy" id="2675226"/>
    <lineage>
        <taxon>Bacteria</taxon>
        <taxon>Pseudomonadati</taxon>
        <taxon>Pseudomonadota</taxon>
        <taxon>Betaproteobacteria</taxon>
        <taxon>Neisseriales</taxon>
        <taxon>Chromobacteriaceae</taxon>
        <taxon>Paludibacterium</taxon>
    </lineage>
</organism>
<dbReference type="EMBL" id="WLYX01000001">
    <property type="protein sequence ID" value="MTD33934.1"/>
    <property type="molecule type" value="Genomic_DNA"/>
</dbReference>
<reference evidence="1 2" key="1">
    <citation type="submission" date="2019-11" db="EMBL/GenBank/DDBJ databases">
        <title>Draft genome sequence of Paludibacterium sp. dN18-1.</title>
        <authorList>
            <person name="Im W.-T."/>
        </authorList>
    </citation>
    <scope>NUCLEOTIDE SEQUENCE [LARGE SCALE GENOMIC DNA]</scope>
    <source>
        <strain evidence="2">dN 18-1</strain>
    </source>
</reference>
<accession>A0A844GGY8</accession>
<protein>
    <submittedName>
        <fullName evidence="1">Uncharacterized protein</fullName>
    </submittedName>
</protein>
<evidence type="ECO:0000313" key="1">
    <source>
        <dbReference type="EMBL" id="MTD33934.1"/>
    </source>
</evidence>
<keyword evidence="2" id="KW-1185">Reference proteome</keyword>
<proteinExistence type="predicted"/>
<dbReference type="AlphaFoldDB" id="A0A844GGY8"/>
<gene>
    <name evidence="1" type="ORF">GKE73_15930</name>
</gene>
<dbReference type="RefSeq" id="WP_230371119.1">
    <property type="nucleotide sequence ID" value="NZ_WLYX01000001.1"/>
</dbReference>